<protein>
    <submittedName>
        <fullName evidence="1">Uncharacterized protein</fullName>
    </submittedName>
</protein>
<gene>
    <name evidence="1" type="ORF">BDV95DRAFT_246345</name>
</gene>
<organism evidence="1 2">
    <name type="scientific">Massariosphaeria phaeospora</name>
    <dbReference type="NCBI Taxonomy" id="100035"/>
    <lineage>
        <taxon>Eukaryota</taxon>
        <taxon>Fungi</taxon>
        <taxon>Dikarya</taxon>
        <taxon>Ascomycota</taxon>
        <taxon>Pezizomycotina</taxon>
        <taxon>Dothideomycetes</taxon>
        <taxon>Pleosporomycetidae</taxon>
        <taxon>Pleosporales</taxon>
        <taxon>Pleosporales incertae sedis</taxon>
        <taxon>Massariosphaeria</taxon>
    </lineage>
</organism>
<name>A0A7C8HZ23_9PLEO</name>
<dbReference type="Proteomes" id="UP000481861">
    <property type="component" value="Unassembled WGS sequence"/>
</dbReference>
<proteinExistence type="predicted"/>
<accession>A0A7C8HZ23</accession>
<comment type="caution">
    <text evidence="1">The sequence shown here is derived from an EMBL/GenBank/DDBJ whole genome shotgun (WGS) entry which is preliminary data.</text>
</comment>
<reference evidence="1 2" key="1">
    <citation type="submission" date="2020-01" db="EMBL/GenBank/DDBJ databases">
        <authorList>
            <consortium name="DOE Joint Genome Institute"/>
            <person name="Haridas S."/>
            <person name="Albert R."/>
            <person name="Binder M."/>
            <person name="Bloem J."/>
            <person name="Labutti K."/>
            <person name="Salamov A."/>
            <person name="Andreopoulos B."/>
            <person name="Baker S.E."/>
            <person name="Barry K."/>
            <person name="Bills G."/>
            <person name="Bluhm B.H."/>
            <person name="Cannon C."/>
            <person name="Castanera R."/>
            <person name="Culley D.E."/>
            <person name="Daum C."/>
            <person name="Ezra D."/>
            <person name="Gonzalez J.B."/>
            <person name="Henrissat B."/>
            <person name="Kuo A."/>
            <person name="Liang C."/>
            <person name="Lipzen A."/>
            <person name="Lutzoni F."/>
            <person name="Magnuson J."/>
            <person name="Mondo S."/>
            <person name="Nolan M."/>
            <person name="Ohm R."/>
            <person name="Pangilinan J."/>
            <person name="Park H.-J.H."/>
            <person name="Ramirez L."/>
            <person name="Alfaro M."/>
            <person name="Sun H."/>
            <person name="Tritt A."/>
            <person name="Yoshinaga Y."/>
            <person name="Zwiers L.-H.L."/>
            <person name="Turgeon B.G."/>
            <person name="Goodwin S.B."/>
            <person name="Spatafora J.W."/>
            <person name="Crous P.W."/>
            <person name="Grigoriev I.V."/>
        </authorList>
    </citation>
    <scope>NUCLEOTIDE SEQUENCE [LARGE SCALE GENOMIC DNA]</scope>
    <source>
        <strain evidence="1 2">CBS 611.86</strain>
    </source>
</reference>
<dbReference type="AlphaFoldDB" id="A0A7C8HZ23"/>
<keyword evidence="2" id="KW-1185">Reference proteome</keyword>
<evidence type="ECO:0000313" key="1">
    <source>
        <dbReference type="EMBL" id="KAF2865728.1"/>
    </source>
</evidence>
<dbReference type="EMBL" id="JAADJZ010000031">
    <property type="protein sequence ID" value="KAF2865728.1"/>
    <property type="molecule type" value="Genomic_DNA"/>
</dbReference>
<evidence type="ECO:0000313" key="2">
    <source>
        <dbReference type="Proteomes" id="UP000481861"/>
    </source>
</evidence>
<sequence>MTSTKRDVPAGSTLGDVPQWIESIQNQVMNNERYKNDFTVQQYVARLKRSYFGEISFSSSSDAKSSIEQYPKQATEFGKGPIESLLQVLNNSVKSKIRAIKFFHDELSTSDRRGYRVGKIRGARNNFETWMISYDVEEVLTELKVEDKDRDEKRRKLEDLRAAVVRVRPVASAVRDLLRRVHAIDTRAEQIGETDATII</sequence>